<accession>M8CL81</accession>
<dbReference type="InterPro" id="IPR012392">
    <property type="entry name" value="3-ktacl-CoA_syn"/>
</dbReference>
<dbReference type="Pfam" id="PF08392">
    <property type="entry name" value="FAE1_CUT1_RppA"/>
    <property type="match status" value="1"/>
</dbReference>
<evidence type="ECO:0000256" key="2">
    <source>
        <dbReference type="ARBA" id="ARBA00022679"/>
    </source>
</evidence>
<proteinExistence type="inferred from homology"/>
<dbReference type="Gene3D" id="3.40.47.10">
    <property type="match status" value="1"/>
</dbReference>
<dbReference type="EC" id="2.3.1.-" evidence="4"/>
<dbReference type="AlphaFoldDB" id="M8CL81"/>
<dbReference type="CDD" id="cd00831">
    <property type="entry name" value="CHS_like"/>
    <property type="match status" value="1"/>
</dbReference>
<organism evidence="7">
    <name type="scientific">Aegilops tauschii</name>
    <name type="common">Tausch's goatgrass</name>
    <name type="synonym">Aegilops squarrosa</name>
    <dbReference type="NCBI Taxonomy" id="37682"/>
    <lineage>
        <taxon>Eukaryota</taxon>
        <taxon>Viridiplantae</taxon>
        <taxon>Streptophyta</taxon>
        <taxon>Embryophyta</taxon>
        <taxon>Tracheophyta</taxon>
        <taxon>Spermatophyta</taxon>
        <taxon>Magnoliopsida</taxon>
        <taxon>Liliopsida</taxon>
        <taxon>Poales</taxon>
        <taxon>Poaceae</taxon>
        <taxon>BOP clade</taxon>
        <taxon>Pooideae</taxon>
        <taxon>Triticodae</taxon>
        <taxon>Triticeae</taxon>
        <taxon>Triticinae</taxon>
        <taxon>Aegilops</taxon>
    </lineage>
</organism>
<dbReference type="InterPro" id="IPR016039">
    <property type="entry name" value="Thiolase-like"/>
</dbReference>
<dbReference type="GO" id="GO:0016747">
    <property type="term" value="F:acyltransferase activity, transferring groups other than amino-acyl groups"/>
    <property type="evidence" value="ECO:0007669"/>
    <property type="project" value="InterPro"/>
</dbReference>
<dbReference type="GO" id="GO:0016020">
    <property type="term" value="C:membrane"/>
    <property type="evidence" value="ECO:0007669"/>
    <property type="project" value="InterPro"/>
</dbReference>
<dbReference type="UniPathway" id="UPA00094"/>
<sequence length="486" mass="52689">MALIPHPRHFVAIVDIVLGCLRACEPIHLVLAGLLAAGLATVQLMKRRRTVYLVDYACFQGIGSCRMPRATFIEHIHLNPLFDEHSVSFMTRMLESSAIGEETRLPAGDLYMPAQNSFQEARAEAELVVFSAIDDLFAKTVVTADAIDILVVNCSVFAPVPSISDMIVNRYKLRDDVRAVNLSGMGCSAGVISAGLAAGLLQATGHGATQHALVVSTEIITCNFYTGKERPMQLSNVLFRVGGAAVLLSTSEDRARFRLSHLVRTSTTGTHDGSYSCVFQEEDGEGNLGVNLSKDLLAVAGNALKANIRAVAPLVLPLSEQLLFAMSFVARKLGLTVKPHVPGFRKAFDHFCVHCGGRAVIDKVQSSLGLSDEQVEASRMTLHRFGNTSSSTVWYELAYIEAKGRMRKNDTVWMIAFGSGFKCNSAIWECIRPADQPDRAWAGRLGQSLKGRRPSRLLSSPHPAAVITVNFSHGKRSLKAHCGGLG</sequence>
<dbReference type="GO" id="GO:0006633">
    <property type="term" value="P:fatty acid biosynthetic process"/>
    <property type="evidence" value="ECO:0007669"/>
    <property type="project" value="UniProtKB-UniPathway"/>
</dbReference>
<comment type="pathway">
    <text evidence="4">Lipid metabolism; fatty acid biosynthesis.</text>
</comment>
<evidence type="ECO:0000256" key="1">
    <source>
        <dbReference type="ARBA" id="ARBA00005531"/>
    </source>
</evidence>
<dbReference type="PANTHER" id="PTHR31561">
    <property type="entry name" value="3-KETOACYL-COA SYNTHASE"/>
    <property type="match status" value="1"/>
</dbReference>
<dbReference type="InterPro" id="IPR013601">
    <property type="entry name" value="FAE1_typ3_polyketide_synth"/>
</dbReference>
<evidence type="ECO:0000259" key="5">
    <source>
        <dbReference type="Pfam" id="PF08392"/>
    </source>
</evidence>
<feature type="domain" description="Beta-ketoacyl-[acyl-carrier-protein] synthase III C-terminal" evidence="6">
    <location>
        <begin position="348"/>
        <end position="429"/>
    </location>
</feature>
<evidence type="ECO:0000256" key="4">
    <source>
        <dbReference type="PIRNR" id="PIRNR036417"/>
    </source>
</evidence>
<dbReference type="InterPro" id="IPR013747">
    <property type="entry name" value="ACP_syn_III_C"/>
</dbReference>
<name>M8CL81_AEGTA</name>
<keyword evidence="2 4" id="KW-0808">Transferase</keyword>
<dbReference type="PIRSF" id="PIRSF036417">
    <property type="entry name" value="3-ktacl-CoA_syn"/>
    <property type="match status" value="1"/>
</dbReference>
<evidence type="ECO:0000256" key="3">
    <source>
        <dbReference type="ARBA" id="ARBA00023315"/>
    </source>
</evidence>
<dbReference type="SUPFAM" id="SSF53901">
    <property type="entry name" value="Thiolase-like"/>
    <property type="match status" value="1"/>
</dbReference>
<evidence type="ECO:0000313" key="7">
    <source>
        <dbReference type="EnsemblPlants" id="EMT24171"/>
    </source>
</evidence>
<dbReference type="EnsemblPlants" id="EMT24171">
    <property type="protein sequence ID" value="EMT24171"/>
    <property type="gene ID" value="F775_18755"/>
</dbReference>
<evidence type="ECO:0000259" key="6">
    <source>
        <dbReference type="Pfam" id="PF08541"/>
    </source>
</evidence>
<protein>
    <recommendedName>
        <fullName evidence="4">3-ketoacyl-CoA synthase</fullName>
        <ecNumber evidence="4">2.3.1.-</ecNumber>
    </recommendedName>
</protein>
<feature type="domain" description="FAE" evidence="5">
    <location>
        <begin position="44"/>
        <end position="333"/>
    </location>
</feature>
<reference evidence="7" key="1">
    <citation type="submission" date="2015-06" db="UniProtKB">
        <authorList>
            <consortium name="EnsemblPlants"/>
        </authorList>
    </citation>
    <scope>IDENTIFICATION</scope>
</reference>
<comment type="similarity">
    <text evidence="1 4">Belongs to the thiolase-like superfamily. Chalcone/stilbene synthases family.</text>
</comment>
<dbReference type="Pfam" id="PF08541">
    <property type="entry name" value="ACP_syn_III_C"/>
    <property type="match status" value="1"/>
</dbReference>
<keyword evidence="3 4" id="KW-0012">Acyltransferase</keyword>